<accession>A0A5A7ULC9</accession>
<protein>
    <submittedName>
        <fullName evidence="2">Protein ORANGE-ORANGE</fullName>
    </submittedName>
</protein>
<dbReference type="Proteomes" id="UP000321393">
    <property type="component" value="Unassembled WGS sequence"/>
</dbReference>
<organism evidence="2 3">
    <name type="scientific">Cucumis melo var. makuwa</name>
    <name type="common">Oriental melon</name>
    <dbReference type="NCBI Taxonomy" id="1194695"/>
    <lineage>
        <taxon>Eukaryota</taxon>
        <taxon>Viridiplantae</taxon>
        <taxon>Streptophyta</taxon>
        <taxon>Embryophyta</taxon>
        <taxon>Tracheophyta</taxon>
        <taxon>Spermatophyta</taxon>
        <taxon>Magnoliopsida</taxon>
        <taxon>eudicotyledons</taxon>
        <taxon>Gunneridae</taxon>
        <taxon>Pentapetalae</taxon>
        <taxon>rosids</taxon>
        <taxon>fabids</taxon>
        <taxon>Cucurbitales</taxon>
        <taxon>Cucurbitaceae</taxon>
        <taxon>Benincaseae</taxon>
        <taxon>Cucumis</taxon>
    </lineage>
</organism>
<feature type="region of interest" description="Disordered" evidence="1">
    <location>
        <begin position="52"/>
        <end position="77"/>
    </location>
</feature>
<name>A0A5A7ULC9_CUCMM</name>
<dbReference type="AlphaFoldDB" id="A0A5A7ULC9"/>
<comment type="caution">
    <text evidence="2">The sequence shown here is derived from an EMBL/GenBank/DDBJ whole genome shotgun (WGS) entry which is preliminary data.</text>
</comment>
<feature type="compositionally biased region" description="Low complexity" evidence="1">
    <location>
        <begin position="52"/>
        <end position="71"/>
    </location>
</feature>
<evidence type="ECO:0000313" key="2">
    <source>
        <dbReference type="EMBL" id="KAA0055096.1"/>
    </source>
</evidence>
<evidence type="ECO:0000256" key="1">
    <source>
        <dbReference type="SAM" id="MobiDB-lite"/>
    </source>
</evidence>
<reference evidence="2 3" key="1">
    <citation type="submission" date="2019-08" db="EMBL/GenBank/DDBJ databases">
        <title>Draft genome sequences of two oriental melons (Cucumis melo L. var makuwa).</title>
        <authorList>
            <person name="Kwon S.-Y."/>
        </authorList>
    </citation>
    <scope>NUCLEOTIDE SEQUENCE [LARGE SCALE GENOMIC DNA]</scope>
    <source>
        <strain evidence="3">cv. SW 3</strain>
        <tissue evidence="2">Leaf</tissue>
    </source>
</reference>
<dbReference type="EMBL" id="SSTE01008566">
    <property type="protein sequence ID" value="KAA0055096.1"/>
    <property type="molecule type" value="Genomic_DNA"/>
</dbReference>
<gene>
    <name evidence="2" type="ORF">E6C27_scaffold231G00220</name>
</gene>
<proteinExistence type="predicted"/>
<evidence type="ECO:0000313" key="3">
    <source>
        <dbReference type="Proteomes" id="UP000321393"/>
    </source>
</evidence>
<sequence length="104" mass="12175">MDRVLVASYPINHLIRPHSFRIDYCWSTCFTSRLNSGKERQKLSSRWRWRSMASDSTDSSSSSSFAPSVESDPSDKTSARLVNSCFWYLCIWLWLKHFEATSRK</sequence>